<feature type="transmembrane region" description="Helical" evidence="6">
    <location>
        <begin position="436"/>
        <end position="456"/>
    </location>
</feature>
<dbReference type="InterPro" id="IPR036259">
    <property type="entry name" value="MFS_trans_sf"/>
</dbReference>
<evidence type="ECO:0000256" key="1">
    <source>
        <dbReference type="ARBA" id="ARBA00004141"/>
    </source>
</evidence>
<dbReference type="Gene3D" id="1.20.1250.20">
    <property type="entry name" value="MFS general substrate transporter like domains"/>
    <property type="match status" value="1"/>
</dbReference>
<sequence length="604" mass="66755">MQIQEMVDPNLVTNGSVDYRGRTANKQTTGGWKASPFIISLTLLSSSSSSSSSSSFFSSVNEVAERSSFFPIATNMVQYLVLEMHHPIPTAATHVTDWMGAAYCLTLFGAFLADAYLGRFKTLIIFSTIYAAGAVLLTSAGSVDSLRPPPCTTRPCVPAQATWGQNAFLFVALALIALGTGGIKPCASSFGADQFDESDPKEAVKKYAFFNWFYFAINMGVVLGLTVLVYIQQQKGWGWGFGVPTVLVGISVLILAVGYKHYRHQKPTGSAFTRFAQVIVASLRNHFNGVKVGPTTELYEVQTQESDIFGARKISHTSQFRLLDKAAVITDPEEDTKNRWKLCTVTQVEEFKCMVRVIPIWLSNIIFSLSLAQLTTFFVSQARLTDRNLGPNFQIPPASVSTFGAINAVLLVPLYEKVMVPILRKYTGHHRGLTSLQRTGVGLVFNTLTFAVAAMVERKRLNYTNPSTMSVFWLVPQFYLIGVAEVFAYVGQMEFFYDEATDGTRSISSALLLAEIGVGSWLSTGIVKIVEHATGGIEKGWLRSNLNESRLDLYYWVLTVINVVNFFVYLVISYSYKGRHERRMKSVGDASSIDQMGGQNKEEQ</sequence>
<protein>
    <submittedName>
        <fullName evidence="7">Proton-dependent oligopeptide transporter family</fullName>
    </submittedName>
</protein>
<keyword evidence="5 6" id="KW-0472">Membrane</keyword>
<feature type="transmembrane region" description="Helical" evidence="6">
    <location>
        <begin position="471"/>
        <end position="490"/>
    </location>
</feature>
<evidence type="ECO:0000256" key="5">
    <source>
        <dbReference type="ARBA" id="ARBA00023136"/>
    </source>
</evidence>
<evidence type="ECO:0000256" key="2">
    <source>
        <dbReference type="ARBA" id="ARBA00005982"/>
    </source>
</evidence>
<proteinExistence type="inferred from homology"/>
<evidence type="ECO:0000256" key="4">
    <source>
        <dbReference type="ARBA" id="ARBA00022989"/>
    </source>
</evidence>
<dbReference type="InterPro" id="IPR000109">
    <property type="entry name" value="POT_fam"/>
</dbReference>
<comment type="caution">
    <text evidence="7">The sequence shown here is derived from an EMBL/GenBank/DDBJ whole genome shotgun (WGS) entry which is preliminary data.</text>
</comment>
<feature type="transmembrane region" description="Helical" evidence="6">
    <location>
        <begin position="357"/>
        <end position="378"/>
    </location>
</feature>
<keyword evidence="8" id="KW-1185">Reference proteome</keyword>
<feature type="transmembrane region" description="Helical" evidence="6">
    <location>
        <begin position="553"/>
        <end position="576"/>
    </location>
</feature>
<dbReference type="GO" id="GO:0022857">
    <property type="term" value="F:transmembrane transporter activity"/>
    <property type="evidence" value="ECO:0007669"/>
    <property type="project" value="InterPro"/>
</dbReference>
<gene>
    <name evidence="7" type="ORF">RJ641_032397</name>
</gene>
<feature type="transmembrane region" description="Helical" evidence="6">
    <location>
        <begin position="237"/>
        <end position="259"/>
    </location>
</feature>
<feature type="transmembrane region" description="Helical" evidence="6">
    <location>
        <begin position="98"/>
        <end position="117"/>
    </location>
</feature>
<organism evidence="7 8">
    <name type="scientific">Dillenia turbinata</name>
    <dbReference type="NCBI Taxonomy" id="194707"/>
    <lineage>
        <taxon>Eukaryota</taxon>
        <taxon>Viridiplantae</taxon>
        <taxon>Streptophyta</taxon>
        <taxon>Embryophyta</taxon>
        <taxon>Tracheophyta</taxon>
        <taxon>Spermatophyta</taxon>
        <taxon>Magnoliopsida</taxon>
        <taxon>eudicotyledons</taxon>
        <taxon>Gunneridae</taxon>
        <taxon>Pentapetalae</taxon>
        <taxon>Dilleniales</taxon>
        <taxon>Dilleniaceae</taxon>
        <taxon>Dillenia</taxon>
    </lineage>
</organism>
<dbReference type="AlphaFoldDB" id="A0AAN8VRT1"/>
<dbReference type="Pfam" id="PF00854">
    <property type="entry name" value="PTR2"/>
    <property type="match status" value="1"/>
</dbReference>
<feature type="transmembrane region" description="Helical" evidence="6">
    <location>
        <begin position="208"/>
        <end position="231"/>
    </location>
</feature>
<comment type="similarity">
    <text evidence="2">Belongs to the major facilitator superfamily. Proton-dependent oligopeptide transporter (POT/PTR) (TC 2.A.17) family.</text>
</comment>
<dbReference type="GO" id="GO:0016020">
    <property type="term" value="C:membrane"/>
    <property type="evidence" value="ECO:0007669"/>
    <property type="project" value="UniProtKB-SubCell"/>
</dbReference>
<feature type="transmembrane region" description="Helical" evidence="6">
    <location>
        <begin position="163"/>
        <end position="187"/>
    </location>
</feature>
<reference evidence="7 8" key="1">
    <citation type="submission" date="2023-12" db="EMBL/GenBank/DDBJ databases">
        <title>A high-quality genome assembly for Dillenia turbinata (Dilleniales).</title>
        <authorList>
            <person name="Chanderbali A."/>
        </authorList>
    </citation>
    <scope>NUCLEOTIDE SEQUENCE [LARGE SCALE GENOMIC DNA]</scope>
    <source>
        <strain evidence="7">LSX21</strain>
        <tissue evidence="7">Leaf</tissue>
    </source>
</reference>
<evidence type="ECO:0000313" key="7">
    <source>
        <dbReference type="EMBL" id="KAK6938889.1"/>
    </source>
</evidence>
<keyword evidence="3 6" id="KW-0812">Transmembrane</keyword>
<dbReference type="CDD" id="cd17351">
    <property type="entry name" value="MFS_NPF"/>
    <property type="match status" value="1"/>
</dbReference>
<feature type="transmembrane region" description="Helical" evidence="6">
    <location>
        <begin position="124"/>
        <end position="143"/>
    </location>
</feature>
<name>A0AAN8VRT1_9MAGN</name>
<accession>A0AAN8VRT1</accession>
<dbReference type="EMBL" id="JBAMMX010000006">
    <property type="protein sequence ID" value="KAK6938889.1"/>
    <property type="molecule type" value="Genomic_DNA"/>
</dbReference>
<comment type="subcellular location">
    <subcellularLocation>
        <location evidence="1">Membrane</location>
        <topology evidence="1">Multi-pass membrane protein</topology>
    </subcellularLocation>
</comment>
<evidence type="ECO:0000256" key="3">
    <source>
        <dbReference type="ARBA" id="ARBA00022692"/>
    </source>
</evidence>
<dbReference type="SUPFAM" id="SSF103473">
    <property type="entry name" value="MFS general substrate transporter"/>
    <property type="match status" value="1"/>
</dbReference>
<dbReference type="PANTHER" id="PTHR11654">
    <property type="entry name" value="OLIGOPEPTIDE TRANSPORTER-RELATED"/>
    <property type="match status" value="1"/>
</dbReference>
<evidence type="ECO:0000313" key="8">
    <source>
        <dbReference type="Proteomes" id="UP001370490"/>
    </source>
</evidence>
<dbReference type="Proteomes" id="UP001370490">
    <property type="component" value="Unassembled WGS sequence"/>
</dbReference>
<evidence type="ECO:0000256" key="6">
    <source>
        <dbReference type="SAM" id="Phobius"/>
    </source>
</evidence>
<keyword evidence="4 6" id="KW-1133">Transmembrane helix</keyword>